<dbReference type="InterPro" id="IPR058624">
    <property type="entry name" value="MdtA-like_HH"/>
</dbReference>
<dbReference type="GO" id="GO:0005886">
    <property type="term" value="C:plasma membrane"/>
    <property type="evidence" value="ECO:0007669"/>
    <property type="project" value="TreeGrafter"/>
</dbReference>
<keyword evidence="3" id="KW-0175">Coiled coil</keyword>
<comment type="subcellular location">
    <subcellularLocation>
        <location evidence="1">Cell envelope</location>
    </subcellularLocation>
</comment>
<evidence type="ECO:0000256" key="3">
    <source>
        <dbReference type="SAM" id="Coils"/>
    </source>
</evidence>
<dbReference type="Gene3D" id="2.40.30.170">
    <property type="match status" value="1"/>
</dbReference>
<dbReference type="SUPFAM" id="SSF111369">
    <property type="entry name" value="HlyD-like secretion proteins"/>
    <property type="match status" value="1"/>
</dbReference>
<reference evidence="8 9" key="1">
    <citation type="submission" date="2016-10" db="EMBL/GenBank/DDBJ databases">
        <authorList>
            <person name="de Groot N.N."/>
        </authorList>
    </citation>
    <scope>NUCLEOTIDE SEQUENCE [LARGE SCALE GENOMIC DNA]</scope>
    <source>
        <strain evidence="8 9">DSM 21039</strain>
    </source>
</reference>
<dbReference type="GO" id="GO:0022857">
    <property type="term" value="F:transmembrane transporter activity"/>
    <property type="evidence" value="ECO:0007669"/>
    <property type="project" value="InterPro"/>
</dbReference>
<dbReference type="AlphaFoldDB" id="A0A1H7XL46"/>
<dbReference type="PANTHER" id="PTHR30158:SF23">
    <property type="entry name" value="MULTIDRUG RESISTANCE PROTEIN MEXA"/>
    <property type="match status" value="1"/>
</dbReference>
<dbReference type="InterPro" id="IPR058627">
    <property type="entry name" value="MdtA-like_C"/>
</dbReference>
<evidence type="ECO:0000259" key="7">
    <source>
        <dbReference type="Pfam" id="PF25967"/>
    </source>
</evidence>
<sequence>MIQGCKGTAEGQNAAGAPPQKLPVITIQPAQARVTTVYSSTLEGVVNVEVRPQVSGSLLKIYVDEGALVRAGQPLFFIDDRVYRQQLNTALGTLHNAEANMESARINVTKTETLVQNKVSSNINLETAKAAFAAAKAVVEQAQAAVENARINIGYCTITAPVSGYIGRIPFKLGSLVSPTGTTPLTLLSDTHNVNAYFSMGERDFVNFEKQHPGNNTAQMLDHVPAVSLQLPDGSLYAEKGKITAVEGQFDKGTGSITLRATFPNNKSILRSGNTGKILIDQQFDNVLLLPIASTMEIQDKIYAFTVDNGNKVKQVPLQSSGKTGTDYIITGGLQPGARVVSQGFERLQNGMTITPEPAK</sequence>
<evidence type="ECO:0000256" key="1">
    <source>
        <dbReference type="ARBA" id="ARBA00004196"/>
    </source>
</evidence>
<dbReference type="Proteomes" id="UP000198984">
    <property type="component" value="Unassembled WGS sequence"/>
</dbReference>
<evidence type="ECO:0000259" key="6">
    <source>
        <dbReference type="Pfam" id="PF25944"/>
    </source>
</evidence>
<dbReference type="Gene3D" id="1.10.287.470">
    <property type="entry name" value="Helix hairpin bin"/>
    <property type="match status" value="1"/>
</dbReference>
<dbReference type="STRING" id="573321.SAMN04488505_104114"/>
<gene>
    <name evidence="8" type="ORF">SAMN04488505_104114</name>
</gene>
<dbReference type="Pfam" id="PF25917">
    <property type="entry name" value="BSH_RND"/>
    <property type="match status" value="1"/>
</dbReference>
<dbReference type="InterPro" id="IPR058625">
    <property type="entry name" value="MdtA-like_BSH"/>
</dbReference>
<evidence type="ECO:0000313" key="9">
    <source>
        <dbReference type="Proteomes" id="UP000198984"/>
    </source>
</evidence>
<feature type="domain" description="Multidrug resistance protein MdtA-like alpha-helical hairpin" evidence="4">
    <location>
        <begin position="86"/>
        <end position="155"/>
    </location>
</feature>
<evidence type="ECO:0000256" key="2">
    <source>
        <dbReference type="ARBA" id="ARBA00009477"/>
    </source>
</evidence>
<dbReference type="Pfam" id="PF25944">
    <property type="entry name" value="Beta-barrel_RND"/>
    <property type="match status" value="1"/>
</dbReference>
<feature type="coiled-coil region" evidence="3">
    <location>
        <begin position="87"/>
        <end position="152"/>
    </location>
</feature>
<keyword evidence="9" id="KW-1185">Reference proteome</keyword>
<dbReference type="InterPro" id="IPR006143">
    <property type="entry name" value="RND_pump_MFP"/>
</dbReference>
<dbReference type="Gene3D" id="2.40.420.20">
    <property type="match status" value="1"/>
</dbReference>
<dbReference type="NCBIfam" id="TIGR01730">
    <property type="entry name" value="RND_mfp"/>
    <property type="match status" value="1"/>
</dbReference>
<feature type="domain" description="Multidrug resistance protein MdtA-like barrel-sandwich hybrid" evidence="5">
    <location>
        <begin position="48"/>
        <end position="185"/>
    </location>
</feature>
<evidence type="ECO:0000313" key="8">
    <source>
        <dbReference type="EMBL" id="SEM34481.1"/>
    </source>
</evidence>
<feature type="domain" description="Multidrug resistance protein MdtA-like beta-barrel" evidence="6">
    <location>
        <begin position="201"/>
        <end position="281"/>
    </location>
</feature>
<protein>
    <submittedName>
        <fullName evidence="8">Membrane fusion protein, multidrug efflux system</fullName>
    </submittedName>
</protein>
<accession>A0A1H7XL46</accession>
<dbReference type="EMBL" id="FOBB01000004">
    <property type="protein sequence ID" value="SEM34481.1"/>
    <property type="molecule type" value="Genomic_DNA"/>
</dbReference>
<dbReference type="GO" id="GO:0046677">
    <property type="term" value="P:response to antibiotic"/>
    <property type="evidence" value="ECO:0007669"/>
    <property type="project" value="TreeGrafter"/>
</dbReference>
<dbReference type="InterPro" id="IPR058626">
    <property type="entry name" value="MdtA-like_b-barrel"/>
</dbReference>
<proteinExistence type="inferred from homology"/>
<organism evidence="8 9">
    <name type="scientific">Chitinophaga rupis</name>
    <dbReference type="NCBI Taxonomy" id="573321"/>
    <lineage>
        <taxon>Bacteria</taxon>
        <taxon>Pseudomonadati</taxon>
        <taxon>Bacteroidota</taxon>
        <taxon>Chitinophagia</taxon>
        <taxon>Chitinophagales</taxon>
        <taxon>Chitinophagaceae</taxon>
        <taxon>Chitinophaga</taxon>
    </lineage>
</organism>
<dbReference type="PANTHER" id="PTHR30158">
    <property type="entry name" value="ACRA/E-RELATED COMPONENT OF DRUG EFFLUX TRANSPORTER"/>
    <property type="match status" value="1"/>
</dbReference>
<comment type="similarity">
    <text evidence="2">Belongs to the membrane fusion protein (MFP) (TC 8.A.1) family.</text>
</comment>
<feature type="domain" description="Multidrug resistance protein MdtA-like C-terminal permuted SH3" evidence="7">
    <location>
        <begin position="286"/>
        <end position="346"/>
    </location>
</feature>
<evidence type="ECO:0000259" key="5">
    <source>
        <dbReference type="Pfam" id="PF25917"/>
    </source>
</evidence>
<dbReference type="Pfam" id="PF25876">
    <property type="entry name" value="HH_MFP_RND"/>
    <property type="match status" value="1"/>
</dbReference>
<evidence type="ECO:0000259" key="4">
    <source>
        <dbReference type="Pfam" id="PF25876"/>
    </source>
</evidence>
<dbReference type="Gene3D" id="2.40.50.100">
    <property type="match status" value="1"/>
</dbReference>
<dbReference type="Pfam" id="PF25967">
    <property type="entry name" value="RND-MFP_C"/>
    <property type="match status" value="1"/>
</dbReference>
<name>A0A1H7XL46_9BACT</name>
<dbReference type="GO" id="GO:0030313">
    <property type="term" value="C:cell envelope"/>
    <property type="evidence" value="ECO:0007669"/>
    <property type="project" value="UniProtKB-SubCell"/>
</dbReference>